<feature type="transmembrane region" description="Helical" evidence="9">
    <location>
        <begin position="252"/>
        <end position="272"/>
    </location>
</feature>
<evidence type="ECO:0000256" key="7">
    <source>
        <dbReference type="ARBA" id="ARBA00022989"/>
    </source>
</evidence>
<reference evidence="10" key="1">
    <citation type="submission" date="2022-08" db="EMBL/GenBank/DDBJ databases">
        <title>Alicyclobacillus fastidiosus DSM 17978, complete genome.</title>
        <authorList>
            <person name="Wang Q."/>
            <person name="Cai R."/>
            <person name="Wang Z."/>
        </authorList>
    </citation>
    <scope>NUCLEOTIDE SEQUENCE</scope>
    <source>
        <strain evidence="10">DSM 17978</strain>
    </source>
</reference>
<proteinExistence type="inferred from homology"/>
<keyword evidence="6" id="KW-0769">Symport</keyword>
<keyword evidence="4" id="KW-0762">Sugar transport</keyword>
<feature type="transmembrane region" description="Helical" evidence="9">
    <location>
        <begin position="162"/>
        <end position="183"/>
    </location>
</feature>
<evidence type="ECO:0000313" key="10">
    <source>
        <dbReference type="EMBL" id="WAH43110.1"/>
    </source>
</evidence>
<evidence type="ECO:0000313" key="11">
    <source>
        <dbReference type="Proteomes" id="UP001164761"/>
    </source>
</evidence>
<keyword evidence="3" id="KW-1003">Cell membrane</keyword>
<dbReference type="Proteomes" id="UP001164761">
    <property type="component" value="Chromosome"/>
</dbReference>
<feature type="transmembrane region" description="Helical" evidence="9">
    <location>
        <begin position="99"/>
        <end position="124"/>
    </location>
</feature>
<dbReference type="EMBL" id="CP104067">
    <property type="protein sequence ID" value="WAH43110.1"/>
    <property type="molecule type" value="Genomic_DNA"/>
</dbReference>
<evidence type="ECO:0000256" key="1">
    <source>
        <dbReference type="ARBA" id="ARBA00006430"/>
    </source>
</evidence>
<keyword evidence="8 9" id="KW-0472">Membrane</keyword>
<name>A0ABY6ZJK4_9BACL</name>
<feature type="transmembrane region" description="Helical" evidence="9">
    <location>
        <begin position="12"/>
        <end position="29"/>
    </location>
</feature>
<gene>
    <name evidence="10" type="ORF">NZD89_06815</name>
</gene>
<keyword evidence="5 9" id="KW-0812">Transmembrane</keyword>
<protein>
    <submittedName>
        <fullName evidence="10">2-keto-3-deoxygluconate permease</fullName>
    </submittedName>
</protein>
<comment type="similarity">
    <text evidence="1">Belongs to the KdgT transporter family.</text>
</comment>
<evidence type="ECO:0000256" key="4">
    <source>
        <dbReference type="ARBA" id="ARBA00022597"/>
    </source>
</evidence>
<keyword evidence="2" id="KW-0813">Transport</keyword>
<feature type="transmembrane region" description="Helical" evidence="9">
    <location>
        <begin position="35"/>
        <end position="59"/>
    </location>
</feature>
<keyword evidence="11" id="KW-1185">Reference proteome</keyword>
<feature type="transmembrane region" description="Helical" evidence="9">
    <location>
        <begin position="222"/>
        <end position="240"/>
    </location>
</feature>
<organism evidence="10 11">
    <name type="scientific">Alicyclobacillus fastidiosus</name>
    <dbReference type="NCBI Taxonomy" id="392011"/>
    <lineage>
        <taxon>Bacteria</taxon>
        <taxon>Bacillati</taxon>
        <taxon>Bacillota</taxon>
        <taxon>Bacilli</taxon>
        <taxon>Bacillales</taxon>
        <taxon>Alicyclobacillaceae</taxon>
        <taxon>Alicyclobacillus</taxon>
    </lineage>
</organism>
<accession>A0ABY6ZJK4</accession>
<evidence type="ECO:0000256" key="5">
    <source>
        <dbReference type="ARBA" id="ARBA00022692"/>
    </source>
</evidence>
<feature type="transmembrane region" description="Helical" evidence="9">
    <location>
        <begin position="136"/>
        <end position="156"/>
    </location>
</feature>
<evidence type="ECO:0000256" key="3">
    <source>
        <dbReference type="ARBA" id="ARBA00022475"/>
    </source>
</evidence>
<evidence type="ECO:0000256" key="2">
    <source>
        <dbReference type="ARBA" id="ARBA00022448"/>
    </source>
</evidence>
<keyword evidence="7 9" id="KW-1133">Transmembrane helix</keyword>
<dbReference type="InterPro" id="IPR004684">
    <property type="entry name" value="2keto-3dGluconate_permease"/>
</dbReference>
<dbReference type="RefSeq" id="WP_268006986.1">
    <property type="nucleotide sequence ID" value="NZ_CP104067.1"/>
</dbReference>
<feature type="transmembrane region" description="Helical" evidence="9">
    <location>
        <begin position="71"/>
        <end position="93"/>
    </location>
</feature>
<evidence type="ECO:0000256" key="6">
    <source>
        <dbReference type="ARBA" id="ARBA00022847"/>
    </source>
</evidence>
<sequence>MKILKTVQRVPGGMMVVPLIIAAIIHTFLPSVLQIGSFTTAIFSSAGVGTLIGLQLFFIGTKLKLRQAPEALKRGVVLLVAKYAAGALLGLIVAKIFGVAGVLGISVLAIVSSVTGANGALYLALMGQYGETADSAAMSVLNIHDGPFLAMLTLGVTGLAHIPITALVAALVPLVVGVILGNLDHDFEKLFGAGTAIVIPFNGFTIGAGIDLTNVVKAGLSGILLGLAVMIIGGGCTFLADRYILRRPGYAGAGLAAAAGNTIATPAAVALVDSHYKPYVASATVQIASAVVMTSILVPLITGRVAKRFGRGQEVLRKEGSVSAETAASQT</sequence>
<feature type="transmembrane region" description="Helical" evidence="9">
    <location>
        <begin position="190"/>
        <end position="210"/>
    </location>
</feature>
<evidence type="ECO:0000256" key="8">
    <source>
        <dbReference type="ARBA" id="ARBA00023136"/>
    </source>
</evidence>
<evidence type="ECO:0000256" key="9">
    <source>
        <dbReference type="SAM" id="Phobius"/>
    </source>
</evidence>
<dbReference type="Pfam" id="PF03812">
    <property type="entry name" value="KdgT"/>
    <property type="match status" value="1"/>
</dbReference>
<feature type="transmembrane region" description="Helical" evidence="9">
    <location>
        <begin position="278"/>
        <end position="301"/>
    </location>
</feature>